<proteinExistence type="predicted"/>
<protein>
    <submittedName>
        <fullName evidence="2">Uncharacterized protein</fullName>
    </submittedName>
</protein>
<organism evidence="2 3">
    <name type="scientific">Planotetraspora phitsanulokensis</name>
    <dbReference type="NCBI Taxonomy" id="575192"/>
    <lineage>
        <taxon>Bacteria</taxon>
        <taxon>Bacillati</taxon>
        <taxon>Actinomycetota</taxon>
        <taxon>Actinomycetes</taxon>
        <taxon>Streptosporangiales</taxon>
        <taxon>Streptosporangiaceae</taxon>
        <taxon>Planotetraspora</taxon>
    </lineage>
</organism>
<reference evidence="2 3" key="1">
    <citation type="submission" date="2021-01" db="EMBL/GenBank/DDBJ databases">
        <title>Whole genome shotgun sequence of Planotetraspora phitsanulokensis NBRC 104273.</title>
        <authorList>
            <person name="Komaki H."/>
            <person name="Tamura T."/>
        </authorList>
    </citation>
    <scope>NUCLEOTIDE SEQUENCE [LARGE SCALE GENOMIC DNA]</scope>
    <source>
        <strain evidence="2 3">NBRC 104273</strain>
    </source>
</reference>
<gene>
    <name evidence="2" type="ORF">Pph01_03190</name>
</gene>
<feature type="compositionally biased region" description="Basic and acidic residues" evidence="1">
    <location>
        <begin position="64"/>
        <end position="74"/>
    </location>
</feature>
<sequence>MEFPNSAGTPEAGRTRSFPSPRPAHAAGRAAFVSADDEGTGPTVWARAASLTPTASNIDSTPVHVKDESEHVFDSRPSIAPRPQTAKGPA</sequence>
<accession>A0A8J3XC48</accession>
<comment type="caution">
    <text evidence="2">The sequence shown here is derived from an EMBL/GenBank/DDBJ whole genome shotgun (WGS) entry which is preliminary data.</text>
</comment>
<evidence type="ECO:0000313" key="3">
    <source>
        <dbReference type="Proteomes" id="UP000622547"/>
    </source>
</evidence>
<keyword evidence="3" id="KW-1185">Reference proteome</keyword>
<feature type="region of interest" description="Disordered" evidence="1">
    <location>
        <begin position="1"/>
        <end position="40"/>
    </location>
</feature>
<evidence type="ECO:0000313" key="2">
    <source>
        <dbReference type="EMBL" id="GII35316.1"/>
    </source>
</evidence>
<dbReference type="AlphaFoldDB" id="A0A8J3XC48"/>
<dbReference type="Proteomes" id="UP000622547">
    <property type="component" value="Unassembled WGS sequence"/>
</dbReference>
<name>A0A8J3XC48_9ACTN</name>
<feature type="region of interest" description="Disordered" evidence="1">
    <location>
        <begin position="54"/>
        <end position="90"/>
    </location>
</feature>
<dbReference type="EMBL" id="BOOP01000001">
    <property type="protein sequence ID" value="GII35316.1"/>
    <property type="molecule type" value="Genomic_DNA"/>
</dbReference>
<evidence type="ECO:0000256" key="1">
    <source>
        <dbReference type="SAM" id="MobiDB-lite"/>
    </source>
</evidence>